<dbReference type="InterPro" id="IPR003959">
    <property type="entry name" value="ATPase_AAA_core"/>
</dbReference>
<keyword evidence="2" id="KW-0547">Nucleotide-binding</keyword>
<dbReference type="PANTHER" id="PTHR43392:SF2">
    <property type="entry name" value="AAA-TYPE ATPASE FAMILY PROTEIN _ ANKYRIN REPEAT FAMILY PROTEIN"/>
    <property type="match status" value="1"/>
</dbReference>
<protein>
    <submittedName>
        <fullName evidence="6">Recombination factor protein RarA</fullName>
    </submittedName>
</protein>
<dbReference type="InterPro" id="IPR000641">
    <property type="entry name" value="CbxX/CfxQ"/>
</dbReference>
<dbReference type="Proteomes" id="UP000254118">
    <property type="component" value="Unassembled WGS sequence"/>
</dbReference>
<dbReference type="PANTHER" id="PTHR43392">
    <property type="entry name" value="AAA-TYPE ATPASE FAMILY PROTEIN / ANKYRIN REPEAT FAMILY PROTEIN"/>
    <property type="match status" value="1"/>
</dbReference>
<dbReference type="InterPro" id="IPR050773">
    <property type="entry name" value="CbxX/CfxQ_RuBisCO_ESX"/>
</dbReference>
<dbReference type="CDD" id="cd00009">
    <property type="entry name" value="AAA"/>
    <property type="match status" value="1"/>
</dbReference>
<keyword evidence="3" id="KW-0067">ATP-binding</keyword>
<feature type="domain" description="AAA+ ATPase" evidence="5">
    <location>
        <begin position="232"/>
        <end position="367"/>
    </location>
</feature>
<dbReference type="Gene3D" id="3.40.50.300">
    <property type="entry name" value="P-loop containing nucleotide triphosphate hydrolases"/>
    <property type="match status" value="1"/>
</dbReference>
<evidence type="ECO:0000259" key="5">
    <source>
        <dbReference type="SMART" id="SM00382"/>
    </source>
</evidence>
<sequence>MDSPHTSPHDLPRALTNLTDLAQRAGINPDTARNEGITIAAATLATSRPSSAHNAWQDATGATLTDFFTAATHGRRHEHTPTPLLTHLIHTCSPHASAYAQALAHIATTCAALPEAPVTAAGKATRTAITQTSATGAPSTNGTATWPTSHALDLSNLTPHQPTTPVPPPPENTTPPLPNTPTATPTKTVEELLAELDQLIGLTSVKTEIRRQSAILEIEAKRRAAGLKTATLSRHLVFVGNPGTGKTTVARLVASIYHALGLLSQGQLIEVDRSELVAGYLGQTAAKTAEIAQSAYGGVLFIDEAYTLAGDQYGQEAIDTLVKEMEDHRDELVVIAAGYPRPMQEFIDTNPGLASRFRTTITFEDYSDDEIVSILTTQATHWDYDLTPQAQQRFREILAATPRDHTFGNGRFARNILENAISHHALRLANITDPTTEELRTLERSDIENRDHSPETTAPTTTPQEGENPQ</sequence>
<evidence type="ECO:0000256" key="3">
    <source>
        <dbReference type="ARBA" id="ARBA00022840"/>
    </source>
</evidence>
<dbReference type="PRINTS" id="PR00819">
    <property type="entry name" value="CBXCFQXSUPER"/>
</dbReference>
<dbReference type="RefSeq" id="WP_258553239.1">
    <property type="nucleotide sequence ID" value="NZ_UFYA01000001.1"/>
</dbReference>
<dbReference type="Pfam" id="PF00004">
    <property type="entry name" value="AAA"/>
    <property type="match status" value="1"/>
</dbReference>
<evidence type="ECO:0000256" key="2">
    <source>
        <dbReference type="ARBA" id="ARBA00022741"/>
    </source>
</evidence>
<dbReference type="GO" id="GO:0016887">
    <property type="term" value="F:ATP hydrolysis activity"/>
    <property type="evidence" value="ECO:0007669"/>
    <property type="project" value="InterPro"/>
</dbReference>
<dbReference type="InterPro" id="IPR041627">
    <property type="entry name" value="AAA_lid_6"/>
</dbReference>
<dbReference type="FunFam" id="3.40.50.300:FF:000216">
    <property type="entry name" value="Type VII secretion ATPase EccA"/>
    <property type="match status" value="1"/>
</dbReference>
<evidence type="ECO:0000256" key="4">
    <source>
        <dbReference type="SAM" id="MobiDB-lite"/>
    </source>
</evidence>
<feature type="region of interest" description="Disordered" evidence="4">
    <location>
        <begin position="442"/>
        <end position="470"/>
    </location>
</feature>
<dbReference type="AlphaFoldDB" id="A0AA46H147"/>
<gene>
    <name evidence="6" type="primary">cbbX</name>
    <name evidence="6" type="ORF">NCTC7915_01886</name>
</gene>
<feature type="compositionally biased region" description="Basic and acidic residues" evidence="4">
    <location>
        <begin position="442"/>
        <end position="454"/>
    </location>
</feature>
<dbReference type="EMBL" id="UFYA01000001">
    <property type="protein sequence ID" value="STD13171.1"/>
    <property type="molecule type" value="Genomic_DNA"/>
</dbReference>
<dbReference type="SUPFAM" id="SSF52540">
    <property type="entry name" value="P-loop containing nucleoside triphosphate hydrolases"/>
    <property type="match status" value="1"/>
</dbReference>
<feature type="region of interest" description="Disordered" evidence="4">
    <location>
        <begin position="130"/>
        <end position="183"/>
    </location>
</feature>
<feature type="compositionally biased region" description="Pro residues" evidence="4">
    <location>
        <begin position="162"/>
        <end position="179"/>
    </location>
</feature>
<evidence type="ECO:0000256" key="1">
    <source>
        <dbReference type="ARBA" id="ARBA00010378"/>
    </source>
</evidence>
<name>A0AA46H147_9MICO</name>
<reference evidence="6 7" key="1">
    <citation type="submission" date="2018-06" db="EMBL/GenBank/DDBJ databases">
        <authorList>
            <consortium name="Pathogen Informatics"/>
            <person name="Doyle S."/>
        </authorList>
    </citation>
    <scope>NUCLEOTIDE SEQUENCE [LARGE SCALE GENOMIC DNA]</scope>
    <source>
        <strain evidence="6 7">NCTC7915</strain>
    </source>
</reference>
<dbReference type="Gene3D" id="1.10.8.60">
    <property type="match status" value="1"/>
</dbReference>
<dbReference type="InterPro" id="IPR003593">
    <property type="entry name" value="AAA+_ATPase"/>
</dbReference>
<dbReference type="GO" id="GO:0005524">
    <property type="term" value="F:ATP binding"/>
    <property type="evidence" value="ECO:0007669"/>
    <property type="project" value="UniProtKB-KW"/>
</dbReference>
<dbReference type="Pfam" id="PF17866">
    <property type="entry name" value="AAA_lid_6"/>
    <property type="match status" value="1"/>
</dbReference>
<comment type="similarity">
    <text evidence="1">Belongs to the CbxX/CfxQ family.</text>
</comment>
<proteinExistence type="inferred from homology"/>
<accession>A0AA46H147</accession>
<dbReference type="InterPro" id="IPR027417">
    <property type="entry name" value="P-loop_NTPase"/>
</dbReference>
<organism evidence="6 7">
    <name type="scientific">Dermatophilus congolensis</name>
    <dbReference type="NCBI Taxonomy" id="1863"/>
    <lineage>
        <taxon>Bacteria</taxon>
        <taxon>Bacillati</taxon>
        <taxon>Actinomycetota</taxon>
        <taxon>Actinomycetes</taxon>
        <taxon>Micrococcales</taxon>
        <taxon>Dermatophilaceae</taxon>
        <taxon>Dermatophilus</taxon>
    </lineage>
</organism>
<evidence type="ECO:0000313" key="6">
    <source>
        <dbReference type="EMBL" id="STD13171.1"/>
    </source>
</evidence>
<feature type="compositionally biased region" description="Polar residues" evidence="4">
    <location>
        <begin position="130"/>
        <end position="148"/>
    </location>
</feature>
<evidence type="ECO:0000313" key="7">
    <source>
        <dbReference type="Proteomes" id="UP000254118"/>
    </source>
</evidence>
<comment type="caution">
    <text evidence="6">The sequence shown here is derived from an EMBL/GenBank/DDBJ whole genome shotgun (WGS) entry which is preliminary data.</text>
</comment>
<dbReference type="SMART" id="SM00382">
    <property type="entry name" value="AAA"/>
    <property type="match status" value="1"/>
</dbReference>